<feature type="region of interest" description="Disordered" evidence="1">
    <location>
        <begin position="32"/>
        <end position="59"/>
    </location>
</feature>
<evidence type="ECO:0000256" key="1">
    <source>
        <dbReference type="SAM" id="MobiDB-lite"/>
    </source>
</evidence>
<dbReference type="HOGENOM" id="CLU_2958952_0_0_11"/>
<reference evidence="3" key="1">
    <citation type="submission" date="2008-02" db="EMBL/GenBank/DDBJ databases">
        <authorList>
            <consortium name="The Broad Institute Genome Sequencing Platform"/>
            <person name="Fischbach M."/>
            <person name="Ward D."/>
            <person name="Young S."/>
            <person name="Jaffe D."/>
            <person name="Gnerre S."/>
            <person name="Berlin A."/>
            <person name="Heiman D."/>
            <person name="Hepburn T."/>
            <person name="Sykes S."/>
            <person name="Alvarado L."/>
            <person name="Kodira C.D."/>
            <person name="Straight P."/>
            <person name="Clardy J."/>
            <person name="Hung D."/>
            <person name="Kolter R."/>
            <person name="Mekalanos J."/>
            <person name="Walker S."/>
            <person name="Walsh C.T."/>
            <person name="Lander E."/>
            <person name="Galagan J."/>
            <person name="Nusbaum C."/>
            <person name="Birren B."/>
        </authorList>
    </citation>
    <scope>NUCLEOTIDE SEQUENCE [LARGE SCALE GENOMIC DNA]</scope>
    <source>
        <strain evidence="3">ATCC 25486 / DSM 40338 / CBS 914.69 / JCM 4507 / NBRC 13074 / NRRL 2958 / 5647</strain>
    </source>
</reference>
<protein>
    <submittedName>
        <fullName evidence="2">Predicted protein</fullName>
    </submittedName>
</protein>
<keyword evidence="3" id="KW-1185">Reference proteome</keyword>
<accession>D6X5L9</accession>
<gene>
    <name evidence="2" type="ORF">SSDG_06676</name>
</gene>
<dbReference type="Proteomes" id="UP000002805">
    <property type="component" value="Chromosome"/>
</dbReference>
<reference evidence="3" key="2">
    <citation type="submission" date="2009-10" db="EMBL/GenBank/DDBJ databases">
        <title>The genome sequence of Streptomyces pristinaespiralis strain ATCC 25486.</title>
        <authorList>
            <consortium name="The Broad Institute Genome Sequencing Platform"/>
            <consortium name="Broad Institute Microbial Sequencing Center"/>
            <person name="Fischbach M."/>
            <person name="Godfrey P."/>
            <person name="Ward D."/>
            <person name="Young S."/>
            <person name="Zeng Q."/>
            <person name="Koehrsen M."/>
            <person name="Alvarado L."/>
            <person name="Berlin A.M."/>
            <person name="Bochicchio J."/>
            <person name="Borenstein D."/>
            <person name="Chapman S.B."/>
            <person name="Chen Z."/>
            <person name="Engels R."/>
            <person name="Freedman E."/>
            <person name="Gellesch M."/>
            <person name="Goldberg J."/>
            <person name="Griggs A."/>
            <person name="Gujja S."/>
            <person name="Heilman E.R."/>
            <person name="Heiman D.I."/>
            <person name="Hepburn T.A."/>
            <person name="Howarth C."/>
            <person name="Jen D."/>
            <person name="Larson L."/>
            <person name="Lewis B."/>
            <person name="Mehta T."/>
            <person name="Park D."/>
            <person name="Pearson M."/>
            <person name="Richards J."/>
            <person name="Roberts A."/>
            <person name="Saif S."/>
            <person name="Shea T.D."/>
            <person name="Shenoy N."/>
            <person name="Sisk P."/>
            <person name="Stolte C."/>
            <person name="Sykes S.N."/>
            <person name="Thomson T."/>
            <person name="Walk T."/>
            <person name="White J."/>
            <person name="Yandava C."/>
            <person name="Straight P."/>
            <person name="Clardy J."/>
            <person name="Hung D."/>
            <person name="Kolter R."/>
            <person name="Mekalanos J."/>
            <person name="Walker S."/>
            <person name="Walsh C.T."/>
            <person name="Wieland-Brown L.C."/>
            <person name="Haas B."/>
            <person name="Nusbaum C."/>
            <person name="Birren B."/>
        </authorList>
    </citation>
    <scope>NUCLEOTIDE SEQUENCE [LARGE SCALE GENOMIC DNA]</scope>
    <source>
        <strain evidence="3">ATCC 25486 / DSM 40338 / CBS 914.69 / JCM 4507 / NBRC 13074 / NRRL 2958 / 5647</strain>
    </source>
</reference>
<sequence length="59" mass="6428">MQAVAVMRERAGAPRPGTQECVDLLDRRATALKGQDGERREVPGPDHAVDGWPRPGRPP</sequence>
<evidence type="ECO:0000313" key="2">
    <source>
        <dbReference type="EMBL" id="EFH31435.1"/>
    </source>
</evidence>
<dbReference type="EMBL" id="CM000950">
    <property type="protein sequence ID" value="EFH31435.1"/>
    <property type="molecule type" value="Genomic_DNA"/>
</dbReference>
<dbReference type="AlphaFoldDB" id="D6X5L9"/>
<evidence type="ECO:0000313" key="3">
    <source>
        <dbReference type="Proteomes" id="UP000002805"/>
    </source>
</evidence>
<proteinExistence type="predicted"/>
<feature type="compositionally biased region" description="Basic and acidic residues" evidence="1">
    <location>
        <begin position="32"/>
        <end position="49"/>
    </location>
</feature>
<name>D6X5L9_STRE2</name>
<organism evidence="2 3">
    <name type="scientific">Streptomyces pristinaespiralis (strain ATCC 25486 / DSM 40338 / CBS 914.69 / JCM 4507 / KCC S-0507 / NBRC 13074 / NRRL 2958 / 5647)</name>
    <dbReference type="NCBI Taxonomy" id="457429"/>
    <lineage>
        <taxon>Bacteria</taxon>
        <taxon>Bacillati</taxon>
        <taxon>Actinomycetota</taxon>
        <taxon>Actinomycetes</taxon>
        <taxon>Kitasatosporales</taxon>
        <taxon>Streptomycetaceae</taxon>
        <taxon>Streptomyces</taxon>
    </lineage>
</organism>